<dbReference type="InterPro" id="IPR013785">
    <property type="entry name" value="Aldolase_TIM"/>
</dbReference>
<dbReference type="InterPro" id="IPR002220">
    <property type="entry name" value="DapA-like"/>
</dbReference>
<comment type="similarity">
    <text evidence="1">Belongs to the DapA family.</text>
</comment>
<proteinExistence type="inferred from homology"/>
<dbReference type="PANTHER" id="PTHR12128:SF66">
    <property type="entry name" value="4-HYDROXY-2-OXOGLUTARATE ALDOLASE, MITOCHONDRIAL"/>
    <property type="match status" value="1"/>
</dbReference>
<dbReference type="PANTHER" id="PTHR12128">
    <property type="entry name" value="DIHYDRODIPICOLINATE SYNTHASE"/>
    <property type="match status" value="1"/>
</dbReference>
<dbReference type="STRING" id="429728.SAMN05216456_1104"/>
<sequence>MVFTPLPMRHRYEPLTASAAELDRHSGIWPVMLTPFRDNLEIDWRSLERLVDWYIENGVHGLFANCQSSEMFFLSDKESVELTRFIVDYADGRVPVVASGHTGNTFAHQVEQLHAIGETGVDSVILISNRLATADQSDEMALEWLQRLTEAVPEPMTMGVYECPYPYKRLLSDAAVEWCAKSGRYTFVKDTCCNIDTIRRRLKLIEGSKLHLLNANAQTLLDTLKAGGHGYSGVMANFHPALYVWLVENWRNAPEKAETLSEILTLAALTEYLDYPVNAKDYHKQIGTFESRICRSRPIGSYDALHFPTTVAQMQSLAARCKDLIGLS</sequence>
<reference evidence="3 4" key="1">
    <citation type="submission" date="2016-10" db="EMBL/GenBank/DDBJ databases">
        <authorList>
            <person name="de Groot N.N."/>
        </authorList>
    </citation>
    <scope>NUCLEOTIDE SEQUENCE [LARGE SCALE GENOMIC DNA]</scope>
    <source>
        <strain evidence="3 4">IPL20</strain>
    </source>
</reference>
<dbReference type="Proteomes" id="UP000199074">
    <property type="component" value="Unassembled WGS sequence"/>
</dbReference>
<evidence type="ECO:0000313" key="3">
    <source>
        <dbReference type="EMBL" id="SFV30707.1"/>
    </source>
</evidence>
<evidence type="ECO:0000256" key="2">
    <source>
        <dbReference type="ARBA" id="ARBA00023239"/>
    </source>
</evidence>
<protein>
    <submittedName>
        <fullName evidence="3">4-hydroxy-tetrahydrodipicolinate synthase</fullName>
    </submittedName>
</protein>
<dbReference type="Gene3D" id="3.20.20.70">
    <property type="entry name" value="Aldolase class I"/>
    <property type="match status" value="1"/>
</dbReference>
<dbReference type="Pfam" id="PF00701">
    <property type="entry name" value="DHDPS"/>
    <property type="match status" value="1"/>
</dbReference>
<evidence type="ECO:0000256" key="1">
    <source>
        <dbReference type="ARBA" id="ARBA00007592"/>
    </source>
</evidence>
<keyword evidence="2" id="KW-0456">Lyase</keyword>
<dbReference type="AlphaFoldDB" id="A0A1I7N7S7"/>
<dbReference type="SUPFAM" id="SSF51569">
    <property type="entry name" value="Aldolase"/>
    <property type="match status" value="1"/>
</dbReference>
<organism evidence="3 4">
    <name type="scientific">Devosia crocina</name>
    <dbReference type="NCBI Taxonomy" id="429728"/>
    <lineage>
        <taxon>Bacteria</taxon>
        <taxon>Pseudomonadati</taxon>
        <taxon>Pseudomonadota</taxon>
        <taxon>Alphaproteobacteria</taxon>
        <taxon>Hyphomicrobiales</taxon>
        <taxon>Devosiaceae</taxon>
        <taxon>Devosia</taxon>
    </lineage>
</organism>
<keyword evidence="4" id="KW-1185">Reference proteome</keyword>
<gene>
    <name evidence="3" type="ORF">SAMN05216456_1104</name>
</gene>
<dbReference type="CDD" id="cd00408">
    <property type="entry name" value="DHDPS-like"/>
    <property type="match status" value="1"/>
</dbReference>
<dbReference type="GO" id="GO:0008840">
    <property type="term" value="F:4-hydroxy-tetrahydrodipicolinate synthase activity"/>
    <property type="evidence" value="ECO:0007669"/>
    <property type="project" value="TreeGrafter"/>
</dbReference>
<dbReference type="SMART" id="SM01130">
    <property type="entry name" value="DHDPS"/>
    <property type="match status" value="1"/>
</dbReference>
<dbReference type="EMBL" id="FPCK01000001">
    <property type="protein sequence ID" value="SFV30707.1"/>
    <property type="molecule type" value="Genomic_DNA"/>
</dbReference>
<evidence type="ECO:0000313" key="4">
    <source>
        <dbReference type="Proteomes" id="UP000199074"/>
    </source>
</evidence>
<name>A0A1I7N7S7_9HYPH</name>
<accession>A0A1I7N7S7</accession>